<evidence type="ECO:0000313" key="1">
    <source>
        <dbReference type="EMBL" id="CAB4157822.1"/>
    </source>
</evidence>
<proteinExistence type="predicted"/>
<gene>
    <name evidence="1" type="ORF">UFOVP692_46</name>
</gene>
<organism evidence="1">
    <name type="scientific">uncultured Caudovirales phage</name>
    <dbReference type="NCBI Taxonomy" id="2100421"/>
    <lineage>
        <taxon>Viruses</taxon>
        <taxon>Duplodnaviria</taxon>
        <taxon>Heunggongvirae</taxon>
        <taxon>Uroviricota</taxon>
        <taxon>Caudoviricetes</taxon>
        <taxon>Peduoviridae</taxon>
        <taxon>Maltschvirus</taxon>
        <taxon>Maltschvirus maltsch</taxon>
    </lineage>
</organism>
<sequence length="86" mass="9144">MAITSGVMTVGTVASIIDGTFNSNFRLIVHNNDNTDAVFIGGPDVTIANGFVVKKEESIQLEMNPLESVYAVSGKAGHTISYLKQV</sequence>
<accession>A0A6J5NGH3</accession>
<dbReference type="EMBL" id="LR796658">
    <property type="protein sequence ID" value="CAB4157822.1"/>
    <property type="molecule type" value="Genomic_DNA"/>
</dbReference>
<protein>
    <submittedName>
        <fullName evidence="1">Uncharacterized protein</fullName>
    </submittedName>
</protein>
<name>A0A6J5NGH3_9CAUD</name>
<reference evidence="1" key="1">
    <citation type="submission" date="2020-04" db="EMBL/GenBank/DDBJ databases">
        <authorList>
            <person name="Chiriac C."/>
            <person name="Salcher M."/>
            <person name="Ghai R."/>
            <person name="Kavagutti S V."/>
        </authorList>
    </citation>
    <scope>NUCLEOTIDE SEQUENCE</scope>
</reference>